<sequence length="289" mass="32042">MGPYREADAVEVLEVASQGGVARIERAPKALRIDIGRSTLTVAQDFVTLIRRPRRRGRNKQRSIRLSDTRLFLARGVPTGDLGIWCESQPEQVERLLGLRPPELLDEQALESWSVVNRLAPRLRTTLGPHGRGAQRATEVGEGVDRVLMVDFGDHLAFYVRRLFRKRAQLAMRVFNDGAVVLPGKGEAQRLHCHSRYGVTVLGDYLRFADPKGQDLGSLSIPWVTPEDRAFLVKCIGRRIDPHGATDESPRVRHGSHSPYSLWFGDDDEDAPSAAGSGPQMGRPLTGEG</sequence>
<dbReference type="STRING" id="502025.Hoch_5310"/>
<proteinExistence type="predicted"/>
<dbReference type="Proteomes" id="UP000001880">
    <property type="component" value="Chromosome"/>
</dbReference>
<accession>D0LXP0</accession>
<evidence type="ECO:0000313" key="3">
    <source>
        <dbReference type="Proteomes" id="UP000001880"/>
    </source>
</evidence>
<reference evidence="2 3" key="1">
    <citation type="journal article" date="2010" name="Stand. Genomic Sci.">
        <title>Complete genome sequence of Haliangium ochraceum type strain (SMP-2).</title>
        <authorList>
            <consortium name="US DOE Joint Genome Institute (JGI-PGF)"/>
            <person name="Ivanova N."/>
            <person name="Daum C."/>
            <person name="Lang E."/>
            <person name="Abt B."/>
            <person name="Kopitz M."/>
            <person name="Saunders E."/>
            <person name="Lapidus A."/>
            <person name="Lucas S."/>
            <person name="Glavina Del Rio T."/>
            <person name="Nolan M."/>
            <person name="Tice H."/>
            <person name="Copeland A."/>
            <person name="Cheng J.F."/>
            <person name="Chen F."/>
            <person name="Bruce D."/>
            <person name="Goodwin L."/>
            <person name="Pitluck S."/>
            <person name="Mavromatis K."/>
            <person name="Pati A."/>
            <person name="Mikhailova N."/>
            <person name="Chen A."/>
            <person name="Palaniappan K."/>
            <person name="Land M."/>
            <person name="Hauser L."/>
            <person name="Chang Y.J."/>
            <person name="Jeffries C.D."/>
            <person name="Detter J.C."/>
            <person name="Brettin T."/>
            <person name="Rohde M."/>
            <person name="Goker M."/>
            <person name="Bristow J."/>
            <person name="Markowitz V."/>
            <person name="Eisen J.A."/>
            <person name="Hugenholtz P."/>
            <person name="Kyrpides N.C."/>
            <person name="Klenk H.P."/>
        </authorList>
    </citation>
    <scope>NUCLEOTIDE SEQUENCE [LARGE SCALE GENOMIC DNA]</scope>
    <source>
        <strain evidence="3">DSM 14365 / CIP 107738 / JCM 11303 / AJ 13395 / SMP-2</strain>
    </source>
</reference>
<dbReference type="HOGENOM" id="CLU_962307_0_0_7"/>
<organism evidence="2 3">
    <name type="scientific">Haliangium ochraceum (strain DSM 14365 / JCM 11303 / SMP-2)</name>
    <dbReference type="NCBI Taxonomy" id="502025"/>
    <lineage>
        <taxon>Bacteria</taxon>
        <taxon>Pseudomonadati</taxon>
        <taxon>Myxococcota</taxon>
        <taxon>Polyangia</taxon>
        <taxon>Haliangiales</taxon>
        <taxon>Kofleriaceae</taxon>
        <taxon>Haliangium</taxon>
    </lineage>
</organism>
<dbReference type="RefSeq" id="WP_012830387.1">
    <property type="nucleotide sequence ID" value="NC_013440.1"/>
</dbReference>
<feature type="region of interest" description="Disordered" evidence="1">
    <location>
        <begin position="243"/>
        <end position="289"/>
    </location>
</feature>
<keyword evidence="3" id="KW-1185">Reference proteome</keyword>
<evidence type="ECO:0000313" key="2">
    <source>
        <dbReference type="EMBL" id="ACY17795.1"/>
    </source>
</evidence>
<name>D0LXP0_HALO1</name>
<protein>
    <submittedName>
        <fullName evidence="2">Uncharacterized protein</fullName>
    </submittedName>
</protein>
<gene>
    <name evidence="2" type="ordered locus">Hoch_5310</name>
</gene>
<dbReference type="EMBL" id="CP001804">
    <property type="protein sequence ID" value="ACY17795.1"/>
    <property type="molecule type" value="Genomic_DNA"/>
</dbReference>
<dbReference type="KEGG" id="hoh:Hoch_5310"/>
<evidence type="ECO:0000256" key="1">
    <source>
        <dbReference type="SAM" id="MobiDB-lite"/>
    </source>
</evidence>
<dbReference type="AlphaFoldDB" id="D0LXP0"/>